<dbReference type="PRINTS" id="PR00039">
    <property type="entry name" value="HTHLYSR"/>
</dbReference>
<dbReference type="GO" id="GO:0006351">
    <property type="term" value="P:DNA-templated transcription"/>
    <property type="evidence" value="ECO:0007669"/>
    <property type="project" value="TreeGrafter"/>
</dbReference>
<evidence type="ECO:0000256" key="4">
    <source>
        <dbReference type="ARBA" id="ARBA00023163"/>
    </source>
</evidence>
<dbReference type="Proteomes" id="UP000441586">
    <property type="component" value="Unassembled WGS sequence"/>
</dbReference>
<evidence type="ECO:0000313" key="6">
    <source>
        <dbReference type="EMBL" id="KAE9631169.1"/>
    </source>
</evidence>
<dbReference type="Pfam" id="PF03466">
    <property type="entry name" value="LysR_substrate"/>
    <property type="match status" value="1"/>
</dbReference>
<organism evidence="6 7">
    <name type="scientific">Parasedimentitalea maritima</name>
    <dbReference type="NCBI Taxonomy" id="2578117"/>
    <lineage>
        <taxon>Bacteria</taxon>
        <taxon>Pseudomonadati</taxon>
        <taxon>Pseudomonadota</taxon>
        <taxon>Alphaproteobacteria</taxon>
        <taxon>Rhodobacterales</taxon>
        <taxon>Paracoccaceae</taxon>
        <taxon>Parasedimentitalea</taxon>
    </lineage>
</organism>
<dbReference type="Pfam" id="PF00126">
    <property type="entry name" value="HTH_1"/>
    <property type="match status" value="1"/>
</dbReference>
<dbReference type="AlphaFoldDB" id="A0A6A4RI04"/>
<dbReference type="InterPro" id="IPR036390">
    <property type="entry name" value="WH_DNA-bd_sf"/>
</dbReference>
<reference evidence="6 7" key="1">
    <citation type="submission" date="2019-12" db="EMBL/GenBank/DDBJ databases">
        <authorList>
            <person name="Zhang Y.-J."/>
        </authorList>
    </citation>
    <scope>NUCLEOTIDE SEQUENCE [LARGE SCALE GENOMIC DNA]</scope>
    <source>
        <strain evidence="6 7">H18S-6</strain>
    </source>
</reference>
<dbReference type="InterPro" id="IPR036388">
    <property type="entry name" value="WH-like_DNA-bd_sf"/>
</dbReference>
<comment type="caution">
    <text evidence="6">The sequence shown here is derived from an EMBL/GenBank/DDBJ whole genome shotgun (WGS) entry which is preliminary data.</text>
</comment>
<gene>
    <name evidence="6" type="ORF">GP644_06985</name>
</gene>
<dbReference type="SUPFAM" id="SSF46785">
    <property type="entry name" value="Winged helix' DNA-binding domain"/>
    <property type="match status" value="1"/>
</dbReference>
<comment type="similarity">
    <text evidence="1">Belongs to the LysR transcriptional regulatory family.</text>
</comment>
<evidence type="ECO:0000256" key="2">
    <source>
        <dbReference type="ARBA" id="ARBA00023015"/>
    </source>
</evidence>
<accession>A0A6A4RI04</accession>
<evidence type="ECO:0000256" key="3">
    <source>
        <dbReference type="ARBA" id="ARBA00023125"/>
    </source>
</evidence>
<dbReference type="PANTHER" id="PTHR30537">
    <property type="entry name" value="HTH-TYPE TRANSCRIPTIONAL REGULATOR"/>
    <property type="match status" value="1"/>
</dbReference>
<proteinExistence type="inferred from homology"/>
<sequence>MFDAAARHLNFRLAAEELNLTQGAVAQQVRRLETELGHKLFLRQARGLSLTDTGRRYHNPVRQALALIEDATNSLVPAEQKVTLSVPPSFAAKWLVPRLPHFEATHPGIELRILAEEALSDFKHDGIDLAIRLGPRPSDLDLQSECLSPLDMVAVTSLDVALTLKDTPTLENLAKHTLIQDGHHYWDQLLRNAGLTAQKRLLQFNQTALAMDAAMNGLGIALVPQIFLGNPSLQQVWRSPAIKDAGFYVVWPRRKAPNQARKTVVNWLLSQRGDAH</sequence>
<dbReference type="PROSITE" id="PS50931">
    <property type="entry name" value="HTH_LYSR"/>
    <property type="match status" value="1"/>
</dbReference>
<dbReference type="InterPro" id="IPR000847">
    <property type="entry name" value="LysR_HTH_N"/>
</dbReference>
<name>A0A6A4RI04_9RHOB</name>
<dbReference type="GO" id="GO:0003700">
    <property type="term" value="F:DNA-binding transcription factor activity"/>
    <property type="evidence" value="ECO:0007669"/>
    <property type="project" value="InterPro"/>
</dbReference>
<keyword evidence="2" id="KW-0805">Transcription regulation</keyword>
<evidence type="ECO:0000259" key="5">
    <source>
        <dbReference type="PROSITE" id="PS50931"/>
    </source>
</evidence>
<dbReference type="SUPFAM" id="SSF53850">
    <property type="entry name" value="Periplasmic binding protein-like II"/>
    <property type="match status" value="1"/>
</dbReference>
<keyword evidence="3" id="KW-0238">DNA-binding</keyword>
<keyword evidence="4" id="KW-0804">Transcription</keyword>
<dbReference type="EMBL" id="WSFO01000003">
    <property type="protein sequence ID" value="KAE9631169.1"/>
    <property type="molecule type" value="Genomic_DNA"/>
</dbReference>
<dbReference type="Gene3D" id="3.40.190.10">
    <property type="entry name" value="Periplasmic binding protein-like II"/>
    <property type="match status" value="2"/>
</dbReference>
<dbReference type="PANTHER" id="PTHR30537:SF74">
    <property type="entry name" value="HTH-TYPE TRANSCRIPTIONAL REGULATOR TRPI"/>
    <property type="match status" value="1"/>
</dbReference>
<dbReference type="InterPro" id="IPR058163">
    <property type="entry name" value="LysR-type_TF_proteobact-type"/>
</dbReference>
<evidence type="ECO:0000313" key="7">
    <source>
        <dbReference type="Proteomes" id="UP000441586"/>
    </source>
</evidence>
<dbReference type="InterPro" id="IPR005119">
    <property type="entry name" value="LysR_subst-bd"/>
</dbReference>
<dbReference type="GO" id="GO:0043565">
    <property type="term" value="F:sequence-specific DNA binding"/>
    <property type="evidence" value="ECO:0007669"/>
    <property type="project" value="TreeGrafter"/>
</dbReference>
<evidence type="ECO:0000256" key="1">
    <source>
        <dbReference type="ARBA" id="ARBA00009437"/>
    </source>
</evidence>
<protein>
    <submittedName>
        <fullName evidence="6">LysR family transcriptional regulator</fullName>
    </submittedName>
</protein>
<dbReference type="Gene3D" id="1.10.10.10">
    <property type="entry name" value="Winged helix-like DNA-binding domain superfamily/Winged helix DNA-binding domain"/>
    <property type="match status" value="1"/>
</dbReference>
<feature type="domain" description="HTH lysR-type" evidence="5">
    <location>
        <begin position="1"/>
        <end position="51"/>
    </location>
</feature>